<dbReference type="Proteomes" id="UP000466517">
    <property type="component" value="Chromosome"/>
</dbReference>
<dbReference type="EMBL" id="AP022610">
    <property type="protein sequence ID" value="BBZ27832.1"/>
    <property type="molecule type" value="Genomic_DNA"/>
</dbReference>
<gene>
    <name evidence="1" type="ORF">MMAD_21270</name>
</gene>
<name>A0A7I7XF75_9MYCO</name>
<evidence type="ECO:0000313" key="1">
    <source>
        <dbReference type="EMBL" id="BBZ27832.1"/>
    </source>
</evidence>
<proteinExistence type="predicted"/>
<sequence length="75" mass="8099">MILCLAQHLVAGVEDVLRVVEFAGDGVLDVVEQLEHVASGHHAAGRHRHTAGFLDDGSELVERFEYSVHGNTLPA</sequence>
<organism evidence="1 2">
    <name type="scientific">Mycolicibacterium madagascariense</name>
    <dbReference type="NCBI Taxonomy" id="212765"/>
    <lineage>
        <taxon>Bacteria</taxon>
        <taxon>Bacillati</taxon>
        <taxon>Actinomycetota</taxon>
        <taxon>Actinomycetes</taxon>
        <taxon>Mycobacteriales</taxon>
        <taxon>Mycobacteriaceae</taxon>
        <taxon>Mycolicibacterium</taxon>
    </lineage>
</organism>
<dbReference type="KEGG" id="mmag:MMAD_21270"/>
<keyword evidence="2" id="KW-1185">Reference proteome</keyword>
<protein>
    <submittedName>
        <fullName evidence="1">Uncharacterized protein</fullName>
    </submittedName>
</protein>
<reference evidence="1 2" key="1">
    <citation type="journal article" date="2019" name="Emerg. Microbes Infect.">
        <title>Comprehensive subspecies identification of 175 nontuberculous mycobacteria species based on 7547 genomic profiles.</title>
        <authorList>
            <person name="Matsumoto Y."/>
            <person name="Kinjo T."/>
            <person name="Motooka D."/>
            <person name="Nabeya D."/>
            <person name="Jung N."/>
            <person name="Uechi K."/>
            <person name="Horii T."/>
            <person name="Iida T."/>
            <person name="Fujita J."/>
            <person name="Nakamura S."/>
        </authorList>
    </citation>
    <scope>NUCLEOTIDE SEQUENCE [LARGE SCALE GENOMIC DNA]</scope>
    <source>
        <strain evidence="1 2">JCM 13574</strain>
    </source>
</reference>
<evidence type="ECO:0000313" key="2">
    <source>
        <dbReference type="Proteomes" id="UP000466517"/>
    </source>
</evidence>
<dbReference type="AlphaFoldDB" id="A0A7I7XF75"/>
<accession>A0A7I7XF75</accession>